<evidence type="ECO:0000313" key="1">
    <source>
        <dbReference type="EMBL" id="MBJ7539478.1"/>
    </source>
</evidence>
<organism evidence="1 2">
    <name type="scientific">Marinomonas transparens</name>
    <dbReference type="NCBI Taxonomy" id="2795388"/>
    <lineage>
        <taxon>Bacteria</taxon>
        <taxon>Pseudomonadati</taxon>
        <taxon>Pseudomonadota</taxon>
        <taxon>Gammaproteobacteria</taxon>
        <taxon>Oceanospirillales</taxon>
        <taxon>Oceanospirillaceae</taxon>
        <taxon>Marinomonas</taxon>
    </lineage>
</organism>
<dbReference type="InterPro" id="IPR046493">
    <property type="entry name" value="DUF6586"/>
</dbReference>
<protein>
    <submittedName>
        <fullName evidence="1">Uncharacterized protein</fullName>
    </submittedName>
</protein>
<sequence length="154" mass="16853">MSGVSLASATNQKLDTARRLLQQSQASEEKWLSAGLESSAIFQLRSALNGLLQEVRSSYSLSSSFEITELLAEASAKQIVIPVLSELSDLLSRPDSWCSQLQQAYLVQLECRSAAHIVNDNLIGRGGDSGASVDLYLAKLVELVLRFREESSEY</sequence>
<dbReference type="Pfam" id="PF20227">
    <property type="entry name" value="DUF6586"/>
    <property type="match status" value="1"/>
</dbReference>
<gene>
    <name evidence="1" type="ORF">I8J31_17500</name>
</gene>
<dbReference type="RefSeq" id="WP_199469880.1">
    <property type="nucleotide sequence ID" value="NZ_JAEMNX010000025.1"/>
</dbReference>
<accession>A0A934JT75</accession>
<name>A0A934JT75_9GAMM</name>
<dbReference type="EMBL" id="JAEMNX010000025">
    <property type="protein sequence ID" value="MBJ7539478.1"/>
    <property type="molecule type" value="Genomic_DNA"/>
</dbReference>
<evidence type="ECO:0000313" key="2">
    <source>
        <dbReference type="Proteomes" id="UP000628710"/>
    </source>
</evidence>
<reference evidence="1" key="1">
    <citation type="submission" date="2020-12" db="EMBL/GenBank/DDBJ databases">
        <title>Marinomonas arctica sp. nov., a psychrotolerant bacterium isolated from the Arctic.</title>
        <authorList>
            <person name="Zhang Y."/>
        </authorList>
    </citation>
    <scope>NUCLEOTIDE SEQUENCE</scope>
    <source>
        <strain evidence="1">C1424</strain>
    </source>
</reference>
<comment type="caution">
    <text evidence="1">The sequence shown here is derived from an EMBL/GenBank/DDBJ whole genome shotgun (WGS) entry which is preliminary data.</text>
</comment>
<proteinExistence type="predicted"/>
<dbReference type="Proteomes" id="UP000628710">
    <property type="component" value="Unassembled WGS sequence"/>
</dbReference>
<dbReference type="AlphaFoldDB" id="A0A934JT75"/>
<keyword evidence="2" id="KW-1185">Reference proteome</keyword>